<dbReference type="Proteomes" id="UP000051581">
    <property type="component" value="Unassembled WGS sequence"/>
</dbReference>
<sequence>MKSTFLNTLLRLSSDDLVAIYNYPKETGLEKMDESKMRFSLNTEFSNSDRDKDCLDGLWVFRMNTKGRVIGKIQNTTFYIMCVDTSFDAYDHGS</sequence>
<dbReference type="AlphaFoldDB" id="A0A0R1L1T6"/>
<proteinExistence type="predicted"/>
<reference evidence="1 2" key="1">
    <citation type="journal article" date="2015" name="Genome Announc.">
        <title>Expanding the biotechnology potential of lactobacilli through comparative genomics of 213 strains and associated genera.</title>
        <authorList>
            <person name="Sun Z."/>
            <person name="Harris H.M."/>
            <person name="McCann A."/>
            <person name="Guo C."/>
            <person name="Argimon S."/>
            <person name="Zhang W."/>
            <person name="Yang X."/>
            <person name="Jeffery I.B."/>
            <person name="Cooney J.C."/>
            <person name="Kagawa T.F."/>
            <person name="Liu W."/>
            <person name="Song Y."/>
            <person name="Salvetti E."/>
            <person name="Wrobel A."/>
            <person name="Rasinkangas P."/>
            <person name="Parkhill J."/>
            <person name="Rea M.C."/>
            <person name="O'Sullivan O."/>
            <person name="Ritari J."/>
            <person name="Douillard F.P."/>
            <person name="Paul Ross R."/>
            <person name="Yang R."/>
            <person name="Briner A.E."/>
            <person name="Felis G.E."/>
            <person name="de Vos W.M."/>
            <person name="Barrangou R."/>
            <person name="Klaenhammer T.R."/>
            <person name="Caufield P.W."/>
            <person name="Cui Y."/>
            <person name="Zhang H."/>
            <person name="O'Toole P.W."/>
        </authorList>
    </citation>
    <scope>NUCLEOTIDE SEQUENCE [LARGE SCALE GENOMIC DNA]</scope>
    <source>
        <strain evidence="1 2">DSM 19904</strain>
    </source>
</reference>
<dbReference type="PATRIC" id="fig|1423808.3.peg.2117"/>
<keyword evidence="2" id="KW-1185">Reference proteome</keyword>
<evidence type="ECO:0000313" key="1">
    <source>
        <dbReference type="EMBL" id="KRK86266.1"/>
    </source>
</evidence>
<accession>A0A0R1L1T6</accession>
<name>A0A0R1L1T6_9LACO</name>
<gene>
    <name evidence="1" type="ORF">FD17_GL002089</name>
</gene>
<evidence type="ECO:0000313" key="2">
    <source>
        <dbReference type="Proteomes" id="UP000051581"/>
    </source>
</evidence>
<organism evidence="1 2">
    <name type="scientific">Lentilactobacillus sunkii DSM 19904</name>
    <dbReference type="NCBI Taxonomy" id="1423808"/>
    <lineage>
        <taxon>Bacteria</taxon>
        <taxon>Bacillati</taxon>
        <taxon>Bacillota</taxon>
        <taxon>Bacilli</taxon>
        <taxon>Lactobacillales</taxon>
        <taxon>Lactobacillaceae</taxon>
        <taxon>Lentilactobacillus</taxon>
    </lineage>
</organism>
<dbReference type="EMBL" id="AZEA01000048">
    <property type="protein sequence ID" value="KRK86266.1"/>
    <property type="molecule type" value="Genomic_DNA"/>
</dbReference>
<comment type="caution">
    <text evidence="1">The sequence shown here is derived from an EMBL/GenBank/DDBJ whole genome shotgun (WGS) entry which is preliminary data.</text>
</comment>
<protein>
    <submittedName>
        <fullName evidence="1">Uncharacterized protein</fullName>
    </submittedName>
</protein>